<dbReference type="Proteomes" id="UP000824109">
    <property type="component" value="Unassembled WGS sequence"/>
</dbReference>
<dbReference type="GO" id="GO:0003677">
    <property type="term" value="F:DNA binding"/>
    <property type="evidence" value="ECO:0007669"/>
    <property type="project" value="UniProtKB-KW"/>
</dbReference>
<reference evidence="6" key="2">
    <citation type="journal article" date="2021" name="PeerJ">
        <title>Extensive microbial diversity within the chicken gut microbiome revealed by metagenomics and culture.</title>
        <authorList>
            <person name="Gilroy R."/>
            <person name="Ravi A."/>
            <person name="Getino M."/>
            <person name="Pursley I."/>
            <person name="Horton D.L."/>
            <person name="Alikhan N.F."/>
            <person name="Baker D."/>
            <person name="Gharbi K."/>
            <person name="Hall N."/>
            <person name="Watson M."/>
            <person name="Adriaenssens E.M."/>
            <person name="Foster-Nyarko E."/>
            <person name="Jarju S."/>
            <person name="Secka A."/>
            <person name="Antonio M."/>
            <person name="Oren A."/>
            <person name="Chaudhuri R.R."/>
            <person name="La Ragione R."/>
            <person name="Hildebrand F."/>
            <person name="Pallen M.J."/>
        </authorList>
    </citation>
    <scope>NUCLEOTIDE SEQUENCE</scope>
    <source>
        <strain evidence="6">USAMLcec3-3695</strain>
    </source>
</reference>
<evidence type="ECO:0000313" key="6">
    <source>
        <dbReference type="EMBL" id="HIU56875.1"/>
    </source>
</evidence>
<dbReference type="SMART" id="SM00422">
    <property type="entry name" value="HTH_MERR"/>
    <property type="match status" value="1"/>
</dbReference>
<evidence type="ECO:0000256" key="3">
    <source>
        <dbReference type="ARBA" id="ARBA00023125"/>
    </source>
</evidence>
<dbReference type="InterPro" id="IPR047057">
    <property type="entry name" value="MerR_fam"/>
</dbReference>
<keyword evidence="4" id="KW-0804">Transcription</keyword>
<dbReference type="InterPro" id="IPR000551">
    <property type="entry name" value="MerR-type_HTH_dom"/>
</dbReference>
<dbReference type="PANTHER" id="PTHR30204">
    <property type="entry name" value="REDOX-CYCLING DRUG-SENSING TRANSCRIPTIONAL ACTIVATOR SOXR"/>
    <property type="match status" value="1"/>
</dbReference>
<protein>
    <submittedName>
        <fullName evidence="6">MerR family transcriptional regulator</fullName>
    </submittedName>
</protein>
<organism evidence="6 7">
    <name type="scientific">Candidatus Ornithomonoglobus merdipullorum</name>
    <dbReference type="NCBI Taxonomy" id="2840895"/>
    <lineage>
        <taxon>Bacteria</taxon>
        <taxon>Bacillati</taxon>
        <taxon>Bacillota</taxon>
        <taxon>Clostridia</taxon>
        <taxon>Candidatus Ornithomonoglobus</taxon>
    </lineage>
</organism>
<evidence type="ECO:0000259" key="5">
    <source>
        <dbReference type="PROSITE" id="PS50937"/>
    </source>
</evidence>
<dbReference type="PROSITE" id="PS50937">
    <property type="entry name" value="HTH_MERR_2"/>
    <property type="match status" value="1"/>
</dbReference>
<comment type="caution">
    <text evidence="6">The sequence shown here is derived from an EMBL/GenBank/DDBJ whole genome shotgun (WGS) entry which is preliminary data.</text>
</comment>
<dbReference type="CDD" id="cd00592">
    <property type="entry name" value="HTH_MerR-like"/>
    <property type="match status" value="1"/>
</dbReference>
<proteinExistence type="predicted"/>
<feature type="domain" description="HTH merR-type" evidence="5">
    <location>
        <begin position="6"/>
        <end position="76"/>
    </location>
</feature>
<evidence type="ECO:0000256" key="1">
    <source>
        <dbReference type="ARBA" id="ARBA00022491"/>
    </source>
</evidence>
<keyword evidence="3" id="KW-0238">DNA-binding</keyword>
<dbReference type="GO" id="GO:0003700">
    <property type="term" value="F:DNA-binding transcription factor activity"/>
    <property type="evidence" value="ECO:0007669"/>
    <property type="project" value="InterPro"/>
</dbReference>
<evidence type="ECO:0000313" key="7">
    <source>
        <dbReference type="Proteomes" id="UP000824109"/>
    </source>
</evidence>
<dbReference type="SUPFAM" id="SSF55136">
    <property type="entry name" value="Probable bacterial effector-binding domain"/>
    <property type="match status" value="1"/>
</dbReference>
<dbReference type="SUPFAM" id="SSF46955">
    <property type="entry name" value="Putative DNA-binding domain"/>
    <property type="match status" value="1"/>
</dbReference>
<dbReference type="InterPro" id="IPR010499">
    <property type="entry name" value="AraC_E-bd"/>
</dbReference>
<dbReference type="InterPro" id="IPR009061">
    <property type="entry name" value="DNA-bd_dom_put_sf"/>
</dbReference>
<keyword evidence="2" id="KW-0805">Transcription regulation</keyword>
<dbReference type="Gene3D" id="3.20.80.10">
    <property type="entry name" value="Regulatory factor, effector binding domain"/>
    <property type="match status" value="1"/>
</dbReference>
<gene>
    <name evidence="6" type="ORF">IAA61_03555</name>
</gene>
<sequence>MNRNGLYTIGQAAKCCGISRSTIIRLEEKGLIEPAFCDESSGYRYYDSNDITKLLQIDHMHAMEMSYDQIKRYYESGGTALEIVRTLEEKFYMIKRTLEEMSIRNGESGTMKAEILKLPEYICYTKDFRGTSYIDKGKNSNITFGEVVEKGYNPLPGEPLFLIVKRFDFLEGSYENMEHDYTCCVPLKPETAPEEAVKIPGCTVLSVLYRGNYENNQEAYIYLGEKMKELGLKAAGYPRGIAYVAPYVGKEIDPNKYVSRFAIPIDDEDLSESAKKLLN</sequence>
<dbReference type="PANTHER" id="PTHR30204:SF69">
    <property type="entry name" value="MERR-FAMILY TRANSCRIPTIONAL REGULATOR"/>
    <property type="match status" value="1"/>
</dbReference>
<dbReference type="EMBL" id="DVNB01000035">
    <property type="protein sequence ID" value="HIU56875.1"/>
    <property type="molecule type" value="Genomic_DNA"/>
</dbReference>
<evidence type="ECO:0000256" key="2">
    <source>
        <dbReference type="ARBA" id="ARBA00023015"/>
    </source>
</evidence>
<dbReference type="InterPro" id="IPR011256">
    <property type="entry name" value="Reg_factor_effector_dom_sf"/>
</dbReference>
<dbReference type="AlphaFoldDB" id="A0A9D1MAM9"/>
<name>A0A9D1MAM9_9FIRM</name>
<dbReference type="Gene3D" id="1.10.1660.10">
    <property type="match status" value="1"/>
</dbReference>
<dbReference type="Pfam" id="PF13411">
    <property type="entry name" value="MerR_1"/>
    <property type="match status" value="1"/>
</dbReference>
<accession>A0A9D1MAM9</accession>
<reference evidence="6" key="1">
    <citation type="submission" date="2020-10" db="EMBL/GenBank/DDBJ databases">
        <authorList>
            <person name="Gilroy R."/>
        </authorList>
    </citation>
    <scope>NUCLEOTIDE SEQUENCE</scope>
    <source>
        <strain evidence="6">USAMLcec3-3695</strain>
    </source>
</reference>
<evidence type="ECO:0000256" key="4">
    <source>
        <dbReference type="ARBA" id="ARBA00023163"/>
    </source>
</evidence>
<keyword evidence="1" id="KW-0678">Repressor</keyword>
<dbReference type="SMART" id="SM00871">
    <property type="entry name" value="AraC_E_bind"/>
    <property type="match status" value="1"/>
</dbReference>